<dbReference type="EMBL" id="JBHZOL010000001">
    <property type="protein sequence ID" value="MFE4104648.1"/>
    <property type="molecule type" value="Genomic_DNA"/>
</dbReference>
<name>A0ABW6I903_9CYAN</name>
<protein>
    <submittedName>
        <fullName evidence="1">Uncharacterized protein</fullName>
    </submittedName>
</protein>
<accession>A0ABW6I903</accession>
<reference evidence="1 2" key="1">
    <citation type="submission" date="2024-10" db="EMBL/GenBank/DDBJ databases">
        <authorList>
            <person name="Ratan Roy A."/>
            <person name="Morales Sandoval P.H."/>
            <person name="De Los Santos Villalobos S."/>
            <person name="Chakraborty S."/>
            <person name="Mukherjee J."/>
        </authorList>
    </citation>
    <scope>NUCLEOTIDE SEQUENCE [LARGE SCALE GENOMIC DNA]</scope>
    <source>
        <strain evidence="1 2">S1</strain>
    </source>
</reference>
<evidence type="ECO:0000313" key="2">
    <source>
        <dbReference type="Proteomes" id="UP001600165"/>
    </source>
</evidence>
<evidence type="ECO:0000313" key="1">
    <source>
        <dbReference type="EMBL" id="MFE4104648.1"/>
    </source>
</evidence>
<organism evidence="1 2">
    <name type="scientific">Almyronema epifaneia S1</name>
    <dbReference type="NCBI Taxonomy" id="2991925"/>
    <lineage>
        <taxon>Bacteria</taxon>
        <taxon>Bacillati</taxon>
        <taxon>Cyanobacteriota</taxon>
        <taxon>Cyanophyceae</taxon>
        <taxon>Nodosilineales</taxon>
        <taxon>Nodosilineaceae</taxon>
        <taxon>Almyronema</taxon>
        <taxon>Almyronema epifaneia</taxon>
    </lineage>
</organism>
<comment type="caution">
    <text evidence="1">The sequence shown here is derived from an EMBL/GenBank/DDBJ whole genome shotgun (WGS) entry which is preliminary data.</text>
</comment>
<keyword evidence="2" id="KW-1185">Reference proteome</keyword>
<sequence>MEAKIVQVLAFPGWIVGISYALETGYRCWVINPDFAVLDDGEHYATSQAAIAAGRLLVKYSLECEEGIDGEAGR</sequence>
<proteinExistence type="predicted"/>
<gene>
    <name evidence="1" type="ORF">ACFVKH_00065</name>
</gene>
<dbReference type="RefSeq" id="WP_377960127.1">
    <property type="nucleotide sequence ID" value="NZ_JBHZOL010000001.1"/>
</dbReference>
<dbReference type="Proteomes" id="UP001600165">
    <property type="component" value="Unassembled WGS sequence"/>
</dbReference>